<dbReference type="OrthoDB" id="8193282at2759"/>
<accession>A0A7M5WR22</accession>
<feature type="domain" description="Protein MMS22-like N-terminal" evidence="11">
    <location>
        <begin position="1"/>
        <end position="387"/>
    </location>
</feature>
<keyword evidence="8" id="KW-0234">DNA repair</keyword>
<evidence type="ECO:0000256" key="7">
    <source>
        <dbReference type="ARBA" id="ARBA00022853"/>
    </source>
</evidence>
<evidence type="ECO:0000256" key="3">
    <source>
        <dbReference type="ARBA" id="ARBA00006585"/>
    </source>
</evidence>
<keyword evidence="14" id="KW-1185">Reference proteome</keyword>
<evidence type="ECO:0000256" key="1">
    <source>
        <dbReference type="ARBA" id="ARBA00004123"/>
    </source>
</evidence>
<name>A0A7M5WR22_9CNID</name>
<dbReference type="EnsemblMetazoa" id="CLYHEMT004189.1">
    <property type="protein sequence ID" value="CLYHEMP004189.1"/>
    <property type="gene ID" value="CLYHEMG004189"/>
</dbReference>
<dbReference type="GO" id="GO:0006325">
    <property type="term" value="P:chromatin organization"/>
    <property type="evidence" value="ECO:0007669"/>
    <property type="project" value="UniProtKB-KW"/>
</dbReference>
<evidence type="ECO:0000256" key="2">
    <source>
        <dbReference type="ARBA" id="ARBA00004286"/>
    </source>
</evidence>
<keyword evidence="6" id="KW-0227">DNA damage</keyword>
<dbReference type="InterPro" id="IPR029424">
    <property type="entry name" value="MMS22L_C"/>
</dbReference>
<keyword evidence="7" id="KW-0156">Chromatin regulator</keyword>
<dbReference type="GO" id="GO:0043596">
    <property type="term" value="C:nuclear replication fork"/>
    <property type="evidence" value="ECO:0007669"/>
    <property type="project" value="TreeGrafter"/>
</dbReference>
<evidence type="ECO:0000256" key="8">
    <source>
        <dbReference type="ARBA" id="ARBA00023204"/>
    </source>
</evidence>
<proteinExistence type="inferred from homology"/>
<keyword evidence="9" id="KW-0539">Nucleus</keyword>
<sequence length="892" mass="104037">MKESWVIMLQISKHNSYNTTNKTFWTLITQHLQESHQQAISSLQKRWNFQWHGGDDFQTWLLTSLAPLYWISGDDGENMFELKQTVPDSWQSFQDMIQRNKTDERKLQTILWGCHRLAEHWQLNIAIYNSLLDIFYQDIVNKKDNKRTRQKKTLPSITNYMRTSEDLSITHQLSILKQFNKPMKSLQEIQDETPFETFLRFVSATVQKAVHLEAPQISQIKQRVYSKFHKKCIADLDLQGIENLFQLLLVIGLGCNTIDVMMRIPTLLNHSDFQQKSIAFKKQYLTQHFILLMIYKERSMEIKTLVNRILVLFKNLIVGTSHQKCSKEQYQQNLNILSFYFELVQQYYDENCYIQEADLILLNTNIYNTLLRTLPEHHSITLYNHIARVILVFVQSYDSIKEKAFTVLYETFHDQLYNTLSCLNQQNQQVVGKFMDIFASLTMLALKSESADAAETLISRYAFTEDISLSARCLFITKLISLDSYKTFIEQKQELFEKHVTTWISCVLMGLGTQLFTKQLSKYTRVSQYLLQPRPPDENDCFAWLVLFIENLGRVFSNAPTPTDALTLKLIIGTYFGSLVKLSEPVLSESTDLATMKRLYDVTSCLVRKCTKALYSKTSPNCLLPQIIDSFILPICSSKKPLPEKRKEFIFKYLHLFLNGISSMDLKRDGFIARRIREITNRYFTDISIAHFRKKMEKNPFLMSLGSSCVANPNQPSRDYRSLFLTHIKSNYTQLPQDHQKLTSTLSFLLQLVSATKNEDELCATLEIFIGRILYFILSCDNVKKSEEPPHIRDFSKNILKNISRLTKADSHQRIQNEMLQFVKVHINRYSEVPLKVMETVCIAHSPSVTNIYRKIEQIAMDEENRKGNGVDHELRNALKKLNTLVEAMRKP</sequence>
<evidence type="ECO:0000256" key="10">
    <source>
        <dbReference type="ARBA" id="ARBA00033326"/>
    </source>
</evidence>
<evidence type="ECO:0000256" key="9">
    <source>
        <dbReference type="ARBA" id="ARBA00023242"/>
    </source>
</evidence>
<dbReference type="AlphaFoldDB" id="A0A7M5WR22"/>
<evidence type="ECO:0000256" key="6">
    <source>
        <dbReference type="ARBA" id="ARBA00022763"/>
    </source>
</evidence>
<dbReference type="Pfam" id="PF14910">
    <property type="entry name" value="MMS22L_N"/>
    <property type="match status" value="1"/>
</dbReference>
<dbReference type="PANTHER" id="PTHR28547:SF1">
    <property type="entry name" value="PROTEIN MMS22-LIKE"/>
    <property type="match status" value="1"/>
</dbReference>
<dbReference type="Pfam" id="PF14911">
    <property type="entry name" value="MMS22L_C"/>
    <property type="match status" value="1"/>
</dbReference>
<reference evidence="13" key="1">
    <citation type="submission" date="2021-01" db="UniProtKB">
        <authorList>
            <consortium name="EnsemblMetazoa"/>
        </authorList>
    </citation>
    <scope>IDENTIFICATION</scope>
</reference>
<evidence type="ECO:0000256" key="4">
    <source>
        <dbReference type="ARBA" id="ARBA00021061"/>
    </source>
</evidence>
<evidence type="ECO:0000259" key="12">
    <source>
        <dbReference type="Pfam" id="PF14911"/>
    </source>
</evidence>
<organism evidence="13 14">
    <name type="scientific">Clytia hemisphaerica</name>
    <dbReference type="NCBI Taxonomy" id="252671"/>
    <lineage>
        <taxon>Eukaryota</taxon>
        <taxon>Metazoa</taxon>
        <taxon>Cnidaria</taxon>
        <taxon>Hydrozoa</taxon>
        <taxon>Hydroidolina</taxon>
        <taxon>Leptothecata</taxon>
        <taxon>Obeliida</taxon>
        <taxon>Clytiidae</taxon>
        <taxon>Clytia</taxon>
    </lineage>
</organism>
<comment type="subcellular location">
    <subcellularLocation>
        <location evidence="2">Chromosome</location>
    </subcellularLocation>
    <subcellularLocation>
        <location evidence="1">Nucleus</location>
    </subcellularLocation>
</comment>
<evidence type="ECO:0000259" key="11">
    <source>
        <dbReference type="Pfam" id="PF14910"/>
    </source>
</evidence>
<comment type="similarity">
    <text evidence="3">Belongs to the MMS22 family. MMS22L subfamily.</text>
</comment>
<protein>
    <recommendedName>
        <fullName evidence="4">Protein MMS22-like</fullName>
    </recommendedName>
    <alternativeName>
        <fullName evidence="10">Methyl methanesulfonate-sensitivity protein 22-like</fullName>
    </alternativeName>
</protein>
<evidence type="ECO:0000313" key="13">
    <source>
        <dbReference type="EnsemblMetazoa" id="CLYHEMP004189.1"/>
    </source>
</evidence>
<dbReference type="InterPro" id="IPR029425">
    <property type="entry name" value="MMS22L_N"/>
</dbReference>
<feature type="domain" description="MMS22-like C-terminal" evidence="12">
    <location>
        <begin position="541"/>
        <end position="885"/>
    </location>
</feature>
<dbReference type="Proteomes" id="UP000594262">
    <property type="component" value="Unplaced"/>
</dbReference>
<dbReference type="GO" id="GO:0000724">
    <property type="term" value="P:double-strand break repair via homologous recombination"/>
    <property type="evidence" value="ECO:0007669"/>
    <property type="project" value="InterPro"/>
</dbReference>
<dbReference type="InterPro" id="IPR042320">
    <property type="entry name" value="MMS22-like"/>
</dbReference>
<dbReference type="PANTHER" id="PTHR28547">
    <property type="entry name" value="PROTEIN MMS22-LIKE"/>
    <property type="match status" value="1"/>
</dbReference>
<evidence type="ECO:0000313" key="14">
    <source>
        <dbReference type="Proteomes" id="UP000594262"/>
    </source>
</evidence>
<keyword evidence="5" id="KW-0158">Chromosome</keyword>
<evidence type="ECO:0000256" key="5">
    <source>
        <dbReference type="ARBA" id="ARBA00022454"/>
    </source>
</evidence>
<dbReference type="GO" id="GO:0031297">
    <property type="term" value="P:replication fork processing"/>
    <property type="evidence" value="ECO:0007669"/>
    <property type="project" value="InterPro"/>
</dbReference>